<feature type="compositionally biased region" description="Low complexity" evidence="3">
    <location>
        <begin position="436"/>
        <end position="446"/>
    </location>
</feature>
<dbReference type="PRINTS" id="PR00633">
    <property type="entry name" value="RCCNDNSATION"/>
</dbReference>
<keyword evidence="4" id="KW-0812">Transmembrane</keyword>
<keyword evidence="1" id="KW-0677">Repeat</keyword>
<keyword evidence="4" id="KW-0472">Membrane</keyword>
<dbReference type="STRING" id="2880.D7FS37"/>
<feature type="transmembrane region" description="Helical" evidence="4">
    <location>
        <begin position="476"/>
        <end position="497"/>
    </location>
</feature>
<dbReference type="eggNOG" id="KOG0941">
    <property type="taxonomic scope" value="Eukaryota"/>
</dbReference>
<evidence type="ECO:0000256" key="1">
    <source>
        <dbReference type="ARBA" id="ARBA00022737"/>
    </source>
</evidence>
<feature type="repeat" description="RCC1" evidence="2">
    <location>
        <begin position="210"/>
        <end position="265"/>
    </location>
</feature>
<keyword evidence="8" id="KW-1185">Reference proteome</keyword>
<dbReference type="PANTHER" id="PTHR45622">
    <property type="entry name" value="UBIQUITIN-PROTEIN LIGASE E3A-RELATED"/>
    <property type="match status" value="1"/>
</dbReference>
<evidence type="ECO:0000256" key="2">
    <source>
        <dbReference type="PROSITE-ProRule" id="PRU00235"/>
    </source>
</evidence>
<dbReference type="SUPFAM" id="SSF50985">
    <property type="entry name" value="RCC1/BLIP-II"/>
    <property type="match status" value="1"/>
</dbReference>
<protein>
    <recommendedName>
        <fullName evidence="6">RCC1-like domain-containing protein</fullName>
    </recommendedName>
</protein>
<dbReference type="InterPro" id="IPR009091">
    <property type="entry name" value="RCC1/BLIP-II"/>
</dbReference>
<feature type="repeat" description="RCC1" evidence="2">
    <location>
        <begin position="326"/>
        <end position="383"/>
    </location>
</feature>
<evidence type="ECO:0000313" key="7">
    <source>
        <dbReference type="EMBL" id="CBJ30978.1"/>
    </source>
</evidence>
<dbReference type="Pfam" id="PF25390">
    <property type="entry name" value="WD40_RLD"/>
    <property type="match status" value="1"/>
</dbReference>
<dbReference type="OrthoDB" id="61110at2759"/>
<keyword evidence="4" id="KW-1133">Transmembrane helix</keyword>
<dbReference type="AlphaFoldDB" id="D7FS37"/>
<feature type="region of interest" description="Disordered" evidence="3">
    <location>
        <begin position="421"/>
        <end position="463"/>
    </location>
</feature>
<sequence>MARGTAFLALASGLMLERSMAVMDVGDEHVCATIGSSAKCWGNNRWGQLGRGDNTTLIGDEPDEMGDNLVAVPVGGTVAEVALGEDHTCMLLDSGNVVCFGKNDSGQLGLGDTSTRGQIAGDVGEAADLGAGLSAVAVALGCRHTCGLLDDGTVKCFGYNNYGQLGQGTTENMGDDAGEMGDDLPAVSLDGTVSAVAAGCDHTCALMDDGTVMCWGRNTHGQLGTGDSDDRLDGNGLALVAVDLDGSVATAIAAGESHTCALLDDDSIKCWGLNSSGQLGQGDDLDRGDSPETLGANLPAIALGTGDVPTAIDCGSFYTCALLDDGSAKCFGANADGELGTGTTQDVGLLPTEMGDNLIAAAIGDTAQDIAAGGATTCAIVSDDSVICWGQGSSGQLGQGTDENIIVIEDVETIDVGSDTFASSPGPTPSIPIDITSSPTVVTTRPPLGPGETHSPTVAPSSVSDLEATSGASVHFHGGLLATAVVGAAGFIAGALFL</sequence>
<dbReference type="PANTHER" id="PTHR45622:SF70">
    <property type="entry name" value="SECRETION-REGULATING GUANINE NUCLEOTIDE EXCHANGE FACTOR"/>
    <property type="match status" value="1"/>
</dbReference>
<evidence type="ECO:0000256" key="4">
    <source>
        <dbReference type="SAM" id="Phobius"/>
    </source>
</evidence>
<gene>
    <name evidence="7" type="ORF">Esi_0227_0022</name>
</gene>
<name>D7FS37_ECTSI</name>
<feature type="compositionally biased region" description="Polar residues" evidence="3">
    <location>
        <begin position="454"/>
        <end position="463"/>
    </location>
</feature>
<reference evidence="7 8" key="1">
    <citation type="journal article" date="2010" name="Nature">
        <title>The Ectocarpus genome and the independent evolution of multicellularity in brown algae.</title>
        <authorList>
            <person name="Cock J.M."/>
            <person name="Sterck L."/>
            <person name="Rouze P."/>
            <person name="Scornet D."/>
            <person name="Allen A.E."/>
            <person name="Amoutzias G."/>
            <person name="Anthouard V."/>
            <person name="Artiguenave F."/>
            <person name="Aury J.M."/>
            <person name="Badger J.H."/>
            <person name="Beszteri B."/>
            <person name="Billiau K."/>
            <person name="Bonnet E."/>
            <person name="Bothwell J.H."/>
            <person name="Bowler C."/>
            <person name="Boyen C."/>
            <person name="Brownlee C."/>
            <person name="Carrano C.J."/>
            <person name="Charrier B."/>
            <person name="Cho G.Y."/>
            <person name="Coelho S.M."/>
            <person name="Collen J."/>
            <person name="Corre E."/>
            <person name="Da Silva C."/>
            <person name="Delage L."/>
            <person name="Delaroque N."/>
            <person name="Dittami S.M."/>
            <person name="Doulbeau S."/>
            <person name="Elias M."/>
            <person name="Farnham G."/>
            <person name="Gachon C.M."/>
            <person name="Gschloessl B."/>
            <person name="Heesch S."/>
            <person name="Jabbari K."/>
            <person name="Jubin C."/>
            <person name="Kawai H."/>
            <person name="Kimura K."/>
            <person name="Kloareg B."/>
            <person name="Kupper F.C."/>
            <person name="Lang D."/>
            <person name="Le Bail A."/>
            <person name="Leblanc C."/>
            <person name="Lerouge P."/>
            <person name="Lohr M."/>
            <person name="Lopez P.J."/>
            <person name="Martens C."/>
            <person name="Maumus F."/>
            <person name="Michel G."/>
            <person name="Miranda-Saavedra D."/>
            <person name="Morales J."/>
            <person name="Moreau H."/>
            <person name="Motomura T."/>
            <person name="Nagasato C."/>
            <person name="Napoli C.A."/>
            <person name="Nelson D.R."/>
            <person name="Nyvall-Collen P."/>
            <person name="Peters A.F."/>
            <person name="Pommier C."/>
            <person name="Potin P."/>
            <person name="Poulain J."/>
            <person name="Quesneville H."/>
            <person name="Read B."/>
            <person name="Rensing S.A."/>
            <person name="Ritter A."/>
            <person name="Rousvoal S."/>
            <person name="Samanta M."/>
            <person name="Samson G."/>
            <person name="Schroeder D.C."/>
            <person name="Segurens B."/>
            <person name="Strittmatter M."/>
            <person name="Tonon T."/>
            <person name="Tregear J.W."/>
            <person name="Valentin K."/>
            <person name="von Dassow P."/>
            <person name="Yamagishi T."/>
            <person name="Van de Peer Y."/>
            <person name="Wincker P."/>
        </authorList>
    </citation>
    <scope>NUCLEOTIDE SEQUENCE [LARGE SCALE GENOMIC DNA]</scope>
    <source>
        <strain evidence="8">Ec32 / CCAP1310/4</strain>
    </source>
</reference>
<feature type="chain" id="PRO_5003095884" description="RCC1-like domain-containing protein" evidence="5">
    <location>
        <begin position="22"/>
        <end position="498"/>
    </location>
</feature>
<dbReference type="InterPro" id="IPR051709">
    <property type="entry name" value="Ub-ligase/GTPase-reg"/>
</dbReference>
<organism evidence="7 8">
    <name type="scientific">Ectocarpus siliculosus</name>
    <name type="common">Brown alga</name>
    <name type="synonym">Conferva siliculosa</name>
    <dbReference type="NCBI Taxonomy" id="2880"/>
    <lineage>
        <taxon>Eukaryota</taxon>
        <taxon>Sar</taxon>
        <taxon>Stramenopiles</taxon>
        <taxon>Ochrophyta</taxon>
        <taxon>PX clade</taxon>
        <taxon>Phaeophyceae</taxon>
        <taxon>Ectocarpales</taxon>
        <taxon>Ectocarpaceae</taxon>
        <taxon>Ectocarpus</taxon>
    </lineage>
</organism>
<evidence type="ECO:0000256" key="5">
    <source>
        <dbReference type="SAM" id="SignalP"/>
    </source>
</evidence>
<feature type="domain" description="RCC1-like" evidence="6">
    <location>
        <begin position="40"/>
        <end position="405"/>
    </location>
</feature>
<evidence type="ECO:0000259" key="6">
    <source>
        <dbReference type="Pfam" id="PF25390"/>
    </source>
</evidence>
<dbReference type="InterPro" id="IPR058923">
    <property type="entry name" value="RCC1-like_dom"/>
</dbReference>
<feature type="repeat" description="RCC1" evidence="2">
    <location>
        <begin position="36"/>
        <end position="94"/>
    </location>
</feature>
<dbReference type="Proteomes" id="UP000002630">
    <property type="component" value="Unassembled WGS sequence"/>
</dbReference>
<feature type="repeat" description="RCC1" evidence="2">
    <location>
        <begin position="266"/>
        <end position="325"/>
    </location>
</feature>
<dbReference type="GO" id="GO:0005737">
    <property type="term" value="C:cytoplasm"/>
    <property type="evidence" value="ECO:0007669"/>
    <property type="project" value="TreeGrafter"/>
</dbReference>
<dbReference type="EMBL" id="FN649760">
    <property type="protein sequence ID" value="CBJ30978.1"/>
    <property type="molecule type" value="Genomic_DNA"/>
</dbReference>
<feature type="repeat" description="RCC1" evidence="2">
    <location>
        <begin position="95"/>
        <end position="151"/>
    </location>
</feature>
<dbReference type="PROSITE" id="PS50012">
    <property type="entry name" value="RCC1_3"/>
    <property type="match status" value="6"/>
</dbReference>
<accession>D7FS37</accession>
<dbReference type="Gene3D" id="2.130.10.30">
    <property type="entry name" value="Regulator of chromosome condensation 1/beta-lactamase-inhibitor protein II"/>
    <property type="match status" value="2"/>
</dbReference>
<evidence type="ECO:0000256" key="3">
    <source>
        <dbReference type="SAM" id="MobiDB-lite"/>
    </source>
</evidence>
<dbReference type="InParanoid" id="D7FS37"/>
<proteinExistence type="predicted"/>
<feature type="repeat" description="RCC1" evidence="2">
    <location>
        <begin position="152"/>
        <end position="209"/>
    </location>
</feature>
<keyword evidence="5" id="KW-0732">Signal</keyword>
<feature type="signal peptide" evidence="5">
    <location>
        <begin position="1"/>
        <end position="21"/>
    </location>
</feature>
<dbReference type="InterPro" id="IPR000408">
    <property type="entry name" value="Reg_chr_condens"/>
</dbReference>
<evidence type="ECO:0000313" key="8">
    <source>
        <dbReference type="Proteomes" id="UP000002630"/>
    </source>
</evidence>